<comment type="caution">
    <text evidence="5">The sequence shown here is derived from an EMBL/GenBank/DDBJ whole genome shotgun (WGS) entry which is preliminary data.</text>
</comment>
<dbReference type="Pfam" id="PF17802">
    <property type="entry name" value="SpaA"/>
    <property type="match status" value="2"/>
</dbReference>
<dbReference type="RefSeq" id="WP_007050420.1">
    <property type="nucleotide sequence ID" value="NZ_DS560019.1"/>
</dbReference>
<dbReference type="Pfam" id="PF05738">
    <property type="entry name" value="Cna_B"/>
    <property type="match status" value="1"/>
</dbReference>
<reference evidence="5" key="1">
    <citation type="submission" date="2008-01" db="EMBL/GenBank/DDBJ databases">
        <authorList>
            <person name="Fulton L."/>
            <person name="Clifton S."/>
            <person name="Fulton B."/>
            <person name="Xu J."/>
            <person name="Minx P."/>
            <person name="Pepin K.H."/>
            <person name="Johnson M."/>
            <person name="Thiruvilangam P."/>
            <person name="Bhonagiri V."/>
            <person name="Nash W.E."/>
            <person name="Mardis E.R."/>
            <person name="Wilson R.K."/>
        </authorList>
    </citation>
    <scope>NUCLEOTIDE SEQUENCE [LARGE SCALE GENOMIC DNA]</scope>
    <source>
        <strain evidence="5">DSM 17244</strain>
    </source>
</reference>
<gene>
    <name evidence="5" type="ORF">ANASTE_01654</name>
</gene>
<dbReference type="Proteomes" id="UP000005178">
    <property type="component" value="Unassembled WGS sequence"/>
</dbReference>
<evidence type="ECO:0000313" key="5">
    <source>
        <dbReference type="EMBL" id="EDS71950.1"/>
    </source>
</evidence>
<dbReference type="InterPro" id="IPR013783">
    <property type="entry name" value="Ig-like_fold"/>
</dbReference>
<dbReference type="CDD" id="cd00222">
    <property type="entry name" value="CollagenBindB"/>
    <property type="match status" value="1"/>
</dbReference>
<proteinExistence type="predicted"/>
<evidence type="ECO:0000259" key="3">
    <source>
        <dbReference type="Pfam" id="PF17802"/>
    </source>
</evidence>
<dbReference type="HOGENOM" id="CLU_254968_0_0_9"/>
<protein>
    <submittedName>
        <fullName evidence="5">Fibro-slime domain protein</fullName>
    </submittedName>
</protein>
<keyword evidence="6" id="KW-1185">Reference proteome</keyword>
<accession>B1C8P0</accession>
<dbReference type="Gene3D" id="2.60.40.1140">
    <property type="entry name" value="Collagen-binding surface protein Cna, B-type domain"/>
    <property type="match status" value="2"/>
</dbReference>
<name>B1C8P0_9FIRM</name>
<dbReference type="GeneID" id="98000715"/>
<keyword evidence="1" id="KW-0812">Transmembrane</keyword>
<dbReference type="STRING" id="445971.ANASTE_01654"/>
<dbReference type="Pfam" id="PF24547">
    <property type="entry name" value="DUF7601"/>
    <property type="match status" value="1"/>
</dbReference>
<feature type="domain" description="SpaA-like prealbumin fold" evidence="3">
    <location>
        <begin position="853"/>
        <end position="949"/>
    </location>
</feature>
<dbReference type="InterPro" id="IPR041033">
    <property type="entry name" value="SpaA_PFL_dom_1"/>
</dbReference>
<sequence>MKLYNKKLNIRRKVFLIFLFVIASIWIPVLTVNASTPLSDDVLNQHIVKGVNPDGVKINLFDYWVETENPTKGDILSKENEAHPRQYPGPWGTTGLYSGPDNWNKGINSNHLLIFGDGVVHAGLWNKGAGENTAYGKKYAGMEGIVKSTLVDGYPVINTNAARKKLTGNKDERNWEDITEYKYAGTHQSGVTSYEDYKEEGVQNISETVINNWEKASSQTLEKGKESLDYLFDLQKNNGYKKSYENVTGLFQVDGEGYYYYNMRENFAEFEKNTSTRDDNDRSEIKSDGNFKLYDAPATVRTDAENSVGNFFPFNTGKEVFDGVNSNNELTSSVACSGNTMNHHLGMTVDVDFRQPSSGLVNQGISGKQPMTFQFSGDDDVWVYIDDVLVLDLGGVHSEIYGVIDFASGDVIIGRSFDTKGIPNYDHDNPENTSGLVTKTTLRQLFKDAGKEDSVDWSGNTFASNTNHVLKMFYLERGNYDSSIDLRFNLVPALHHQIKKVDQEGNPLKDVEFELYEASLNSKGLPIKNNNGKYEIKNGVLAHLKTDENGLAEFIEPEETDINERPFNFTDRYHNNNIKYYILKETKTPVGYRTLPVDIVLEYDYNNNMLIVNNKWATGAYASFASTIQGNSNVTYGKFDTGSGDINASDTKISLDEQENGLVVAIPMLYEQESLKWTALYGSNTKGFNKVTPEDRSALSWRFAVLIASLTQCADNDLNTPHWYLEWDELTDRLNGNLFDLPGRADRYQLNNAKGDMKMVYAIINSSVFEKLNIKAKSSKERYDELGKYIRYQLNNGKTINDIAKEVYQIPSNGQVYDQDNGYDQRGFSLMNVDQFTRRFSSLIYIPNEQRELRVWKVDQNGIAVNGAEFQLVRMDNDKVAASGITANVDGKDGVLIFKPSVPMKDDATVKEGYAKIEWARTSCDRYYLKEVKAPKGYEVNNKKIPVVVGIYSIYADAGSSDDGITVMAGVGKLTQNMVKYASDETVNITLRDITAYAQYQKSGKFDINGWKDIILEDTDNINQSMNLHYDMNAVISYGLHDEDGGKNFYPFFVTDKGFIRTRVKQNYQALVKPFYGNTVNNSANKEKIDEDITGLFSLINIVVVTDKNDKDVEKGKLKVSKRVIGKNLTENDYKRYFEFTLELKDPFGKDLPGDYYFFGTDKSGYIRSGDKLILHHDESITILGIPKGTKYKVTEKAVNNWYAIPGEVQQGIINENTTCAADFINTNTLVTHIKGSKIWKDNNNKNNIRPNSIKIHIKDGSNIVETIILKSAKDGVWDESDLVFESKPLPKYKDGKEINYYIEEAGVDGYKTNITGDVDKGFVIINTLKDKVKSPGRSNISNPSDVKRNLTSNPETKDISNIEQWMFTFVVSIIILLLIVLYLKNDRKI</sequence>
<keyword evidence="1" id="KW-0472">Membrane</keyword>
<dbReference type="SUPFAM" id="SSF49478">
    <property type="entry name" value="Cna protein B-type domain"/>
    <property type="match status" value="1"/>
</dbReference>
<evidence type="ECO:0000259" key="2">
    <source>
        <dbReference type="Pfam" id="PF05738"/>
    </source>
</evidence>
<evidence type="ECO:0000313" key="6">
    <source>
        <dbReference type="Proteomes" id="UP000005178"/>
    </source>
</evidence>
<evidence type="ECO:0000256" key="1">
    <source>
        <dbReference type="SAM" id="Phobius"/>
    </source>
</evidence>
<feature type="domain" description="CNA-B" evidence="2">
    <location>
        <begin position="1234"/>
        <end position="1328"/>
    </location>
</feature>
<feature type="domain" description="SpaA-like prealbumin fold" evidence="3">
    <location>
        <begin position="497"/>
        <end position="599"/>
    </location>
</feature>
<feature type="transmembrane region" description="Helical" evidence="1">
    <location>
        <begin position="1366"/>
        <end position="1384"/>
    </location>
</feature>
<dbReference type="Gene3D" id="2.60.40.10">
    <property type="entry name" value="Immunoglobulins"/>
    <property type="match status" value="2"/>
</dbReference>
<dbReference type="EMBL" id="ABIL02000006">
    <property type="protein sequence ID" value="EDS71950.1"/>
    <property type="molecule type" value="Genomic_DNA"/>
</dbReference>
<feature type="domain" description="DUF7601" evidence="4">
    <location>
        <begin position="1116"/>
        <end position="1227"/>
    </location>
</feature>
<keyword evidence="1" id="KW-1133">Transmembrane helix</keyword>
<evidence type="ECO:0000259" key="4">
    <source>
        <dbReference type="Pfam" id="PF24547"/>
    </source>
</evidence>
<dbReference type="InterPro" id="IPR055382">
    <property type="entry name" value="DUF7601"/>
</dbReference>
<dbReference type="OrthoDB" id="9816455at2"/>
<dbReference type="eggNOG" id="COG4932">
    <property type="taxonomic scope" value="Bacteria"/>
</dbReference>
<dbReference type="InterPro" id="IPR008454">
    <property type="entry name" value="Collagen-bd_Cna-like_B-typ_dom"/>
</dbReference>
<reference evidence="5" key="2">
    <citation type="submission" date="2013-08" db="EMBL/GenBank/DDBJ databases">
        <title>Draft genome sequence of Anaerofustis stercorihominis (DSM 17244).</title>
        <authorList>
            <person name="Sudarsanam P."/>
            <person name="Ley R."/>
            <person name="Guruge J."/>
            <person name="Turnbaugh P.J."/>
            <person name="Mahowald M."/>
            <person name="Liep D."/>
            <person name="Gordon J."/>
        </authorList>
    </citation>
    <scope>NUCLEOTIDE SEQUENCE</scope>
    <source>
        <strain evidence="5">DSM 17244</strain>
    </source>
</reference>
<organism evidence="5 6">
    <name type="scientific">Anaerofustis stercorihominis DSM 17244</name>
    <dbReference type="NCBI Taxonomy" id="445971"/>
    <lineage>
        <taxon>Bacteria</taxon>
        <taxon>Bacillati</taxon>
        <taxon>Bacillota</taxon>
        <taxon>Clostridia</taxon>
        <taxon>Eubacteriales</taxon>
        <taxon>Eubacteriaceae</taxon>
        <taxon>Anaerofustis</taxon>
    </lineage>
</organism>